<dbReference type="SUPFAM" id="SSF56784">
    <property type="entry name" value="HAD-like"/>
    <property type="match status" value="1"/>
</dbReference>
<gene>
    <name evidence="1" type="ORF">SAMN04488541_102076</name>
</gene>
<sequence>MASQILEVMIDIEKTFTALGGEFRTPYEKIQAKLATIKAWIFDWDGVFNDGIKDEQTGSVFAEPDAAGSNYLRFGHWLTHERAMPFSVILTGANNPASFRFAQREHFNAVYLKVLNKMEALLHIEKEYGILPHEIAFVFDDVLDLGVASEVGLRFLVNRKSSPLFANFVKTRNLCDYITANSGGSQGVREICELVLGMSGVFDKVLEERLAFSSTYTEFLKERNANTPTFYTSENGKIKEIVG</sequence>
<dbReference type="OrthoDB" id="9805604at2"/>
<dbReference type="STRING" id="1003.SAMN04488541_102076"/>
<dbReference type="InterPro" id="IPR036412">
    <property type="entry name" value="HAD-like_sf"/>
</dbReference>
<dbReference type="AlphaFoldDB" id="A0A1I2GZ18"/>
<dbReference type="InterPro" id="IPR023214">
    <property type="entry name" value="HAD_sf"/>
</dbReference>
<organism evidence="1 2">
    <name type="scientific">Thermoflexibacter ruber</name>
    <dbReference type="NCBI Taxonomy" id="1003"/>
    <lineage>
        <taxon>Bacteria</taxon>
        <taxon>Pseudomonadati</taxon>
        <taxon>Bacteroidota</taxon>
        <taxon>Cytophagia</taxon>
        <taxon>Cytophagales</taxon>
        <taxon>Thermoflexibacteraceae</taxon>
        <taxon>Thermoflexibacter</taxon>
    </lineage>
</organism>
<dbReference type="RefSeq" id="WP_143090907.1">
    <property type="nucleotide sequence ID" value="NZ_FONY01000020.1"/>
</dbReference>
<reference evidence="1 2" key="1">
    <citation type="submission" date="2016-10" db="EMBL/GenBank/DDBJ databases">
        <authorList>
            <person name="de Groot N.N."/>
        </authorList>
    </citation>
    <scope>NUCLEOTIDE SEQUENCE [LARGE SCALE GENOMIC DNA]</scope>
    <source>
        <strain>GEY</strain>
        <strain evidence="2">DSM 9560</strain>
    </source>
</reference>
<dbReference type="Proteomes" id="UP000199513">
    <property type="component" value="Unassembled WGS sequence"/>
</dbReference>
<protein>
    <submittedName>
        <fullName evidence="1">3-deoxy-D-manno-octulosonate 8-phosphate phosphatase (KDO 8-P phosphatase)</fullName>
    </submittedName>
</protein>
<accession>A0A1I2GZ18</accession>
<evidence type="ECO:0000313" key="2">
    <source>
        <dbReference type="Proteomes" id="UP000199513"/>
    </source>
</evidence>
<dbReference type="EMBL" id="FONY01000020">
    <property type="protein sequence ID" value="SFF21826.1"/>
    <property type="molecule type" value="Genomic_DNA"/>
</dbReference>
<keyword evidence="2" id="KW-1185">Reference proteome</keyword>
<evidence type="ECO:0000313" key="1">
    <source>
        <dbReference type="EMBL" id="SFF21826.1"/>
    </source>
</evidence>
<dbReference type="Gene3D" id="3.40.50.1000">
    <property type="entry name" value="HAD superfamily/HAD-like"/>
    <property type="match status" value="1"/>
</dbReference>
<name>A0A1I2GZ18_9BACT</name>
<proteinExistence type="predicted"/>